<dbReference type="HOGENOM" id="CLU_1820491_0_0_1"/>
<keyword evidence="3" id="KW-1185">Reference proteome</keyword>
<dbReference type="EMBL" id="AZST01002348">
    <property type="protein sequence ID" value="KEP45026.1"/>
    <property type="molecule type" value="Genomic_DNA"/>
</dbReference>
<feature type="compositionally biased region" description="Pro residues" evidence="1">
    <location>
        <begin position="1"/>
        <end position="11"/>
    </location>
</feature>
<feature type="region of interest" description="Disordered" evidence="1">
    <location>
        <begin position="123"/>
        <end position="142"/>
    </location>
</feature>
<keyword evidence="2" id="KW-0808">Transferase</keyword>
<evidence type="ECO:0000313" key="2">
    <source>
        <dbReference type="EMBL" id="KEP45026.1"/>
    </source>
</evidence>
<dbReference type="Proteomes" id="UP000027456">
    <property type="component" value="Unassembled WGS sequence"/>
</dbReference>
<organism evidence="2 3">
    <name type="scientific">Rhizoctonia solani 123E</name>
    <dbReference type="NCBI Taxonomy" id="1423351"/>
    <lineage>
        <taxon>Eukaryota</taxon>
        <taxon>Fungi</taxon>
        <taxon>Dikarya</taxon>
        <taxon>Basidiomycota</taxon>
        <taxon>Agaricomycotina</taxon>
        <taxon>Agaricomycetes</taxon>
        <taxon>Cantharellales</taxon>
        <taxon>Ceratobasidiaceae</taxon>
        <taxon>Rhizoctonia</taxon>
    </lineage>
</organism>
<gene>
    <name evidence="2" type="ORF">V565_327950</name>
</gene>
<sequence length="142" mass="15909">MPAEPPPVEAPPEPRRSTRKTRPPTWYRSNVGVENLSLSLSNPHIVEFAFAANLSSPPLTFAEATIEELDSIQDYGVYNETKRPRDQNIGGCQSIFTLKYGRDEEIDRYKARLVTKGFSQRKGVDTGQQACGSPKYEAYPSE</sequence>
<comment type="caution">
    <text evidence="2">The sequence shown here is derived from an EMBL/GenBank/DDBJ whole genome shotgun (WGS) entry which is preliminary data.</text>
</comment>
<protein>
    <submittedName>
        <fullName evidence="2">Reverse transcriptase</fullName>
    </submittedName>
</protein>
<keyword evidence="2" id="KW-0695">RNA-directed DNA polymerase</keyword>
<keyword evidence="2" id="KW-0548">Nucleotidyltransferase</keyword>
<evidence type="ECO:0000256" key="1">
    <source>
        <dbReference type="SAM" id="MobiDB-lite"/>
    </source>
</evidence>
<proteinExistence type="predicted"/>
<dbReference type="AlphaFoldDB" id="A0A074RCY0"/>
<dbReference type="STRING" id="1423351.A0A074RCY0"/>
<accession>A0A074RCY0</accession>
<feature type="non-terminal residue" evidence="2">
    <location>
        <position position="142"/>
    </location>
</feature>
<evidence type="ECO:0000313" key="3">
    <source>
        <dbReference type="Proteomes" id="UP000027456"/>
    </source>
</evidence>
<dbReference type="OrthoDB" id="3054497at2759"/>
<reference evidence="2 3" key="1">
    <citation type="submission" date="2013-12" db="EMBL/GenBank/DDBJ databases">
        <authorList>
            <person name="Cubeta M."/>
            <person name="Pakala S."/>
            <person name="Fedorova N."/>
            <person name="Thomas E."/>
            <person name="Dean R."/>
            <person name="Jabaji S."/>
            <person name="Neate S."/>
            <person name="Toda T."/>
            <person name="Tavantzis S."/>
            <person name="Vilgalys R."/>
            <person name="Bharathan N."/>
            <person name="Pakala S."/>
            <person name="Losada L.S."/>
            <person name="Zafar N."/>
            <person name="Nierman W."/>
        </authorList>
    </citation>
    <scope>NUCLEOTIDE SEQUENCE [LARGE SCALE GENOMIC DNA]</scope>
    <source>
        <strain evidence="2 3">123E</strain>
    </source>
</reference>
<dbReference type="GO" id="GO:0003964">
    <property type="term" value="F:RNA-directed DNA polymerase activity"/>
    <property type="evidence" value="ECO:0007669"/>
    <property type="project" value="UniProtKB-KW"/>
</dbReference>
<name>A0A074RCY0_9AGAM</name>
<feature type="region of interest" description="Disordered" evidence="1">
    <location>
        <begin position="1"/>
        <end position="26"/>
    </location>
</feature>